<name>A0ACC3A305_9EURO</name>
<evidence type="ECO:0000313" key="1">
    <source>
        <dbReference type="EMBL" id="KAJ9654578.1"/>
    </source>
</evidence>
<proteinExistence type="predicted"/>
<evidence type="ECO:0000313" key="2">
    <source>
        <dbReference type="Proteomes" id="UP001172386"/>
    </source>
</evidence>
<dbReference type="Proteomes" id="UP001172386">
    <property type="component" value="Unassembled WGS sequence"/>
</dbReference>
<reference evidence="1" key="1">
    <citation type="submission" date="2022-10" db="EMBL/GenBank/DDBJ databases">
        <title>Culturing micro-colonial fungi from biological soil crusts in the Mojave desert and describing Neophaeococcomyces mojavensis, and introducing the new genera and species Taxawa tesnikishii.</title>
        <authorList>
            <person name="Kurbessoian T."/>
            <person name="Stajich J.E."/>
        </authorList>
    </citation>
    <scope>NUCLEOTIDE SEQUENCE</scope>
    <source>
        <strain evidence="1">JES_112</strain>
    </source>
</reference>
<protein>
    <submittedName>
        <fullName evidence="1">Uncharacterized protein</fullName>
    </submittedName>
</protein>
<keyword evidence="2" id="KW-1185">Reference proteome</keyword>
<gene>
    <name evidence="1" type="ORF">H2198_006393</name>
</gene>
<dbReference type="EMBL" id="JAPDRQ010000117">
    <property type="protein sequence ID" value="KAJ9654578.1"/>
    <property type="molecule type" value="Genomic_DNA"/>
</dbReference>
<accession>A0ACC3A305</accession>
<organism evidence="1 2">
    <name type="scientific">Neophaeococcomyces mojaviensis</name>
    <dbReference type="NCBI Taxonomy" id="3383035"/>
    <lineage>
        <taxon>Eukaryota</taxon>
        <taxon>Fungi</taxon>
        <taxon>Dikarya</taxon>
        <taxon>Ascomycota</taxon>
        <taxon>Pezizomycotina</taxon>
        <taxon>Eurotiomycetes</taxon>
        <taxon>Chaetothyriomycetidae</taxon>
        <taxon>Chaetothyriales</taxon>
        <taxon>Chaetothyriales incertae sedis</taxon>
        <taxon>Neophaeococcomyces</taxon>
    </lineage>
</organism>
<sequence length="310" mass="35286">MTTSCDGFKADGHRGQQTLDHFDAERQPQVSSSSQTSKNVSFQKYCSDGLQRLLKPREWMHYQQNGEKKGIDGHMSAPFSIGLERPSAMDAPIFERVGQCCFLCLGKRRNQIAIAVPCFRPTKERKRRYTTQRRGSPTRRKIYREIGPKERVRESDAAIFERLVSACYEYHSTWRKWLPFYGITKVEEVTFRFVGVVDGDGTFPIRMASLDITDIQKEVDKVLAIEPNGFELGFGDVCANDGSSHTTLCHDMMEYELKPCILKQIAAAQQRNHKLNMLHLLTKCAQEPSEANGLKVLDGMATDSCIYELE</sequence>
<comment type="caution">
    <text evidence="1">The sequence shown here is derived from an EMBL/GenBank/DDBJ whole genome shotgun (WGS) entry which is preliminary data.</text>
</comment>